<dbReference type="EMBL" id="LT629799">
    <property type="protein sequence ID" value="SDV02257.1"/>
    <property type="molecule type" value="Genomic_DNA"/>
</dbReference>
<sequence length="154" mass="17499">MDHALDAICFAVVMVVPLLVWVVSRRPVRVRIEALLRPLGARVWQQLVVDDTPDPATLLRWAQQRLARRRADLERVRRLLLDDEWMSGTRQVGNRLAYERLVVDVREAERQVPAAALEVPAAPSPVSAPRFTFVAPNTQPAVEMIEFGPSGRWF</sequence>
<feature type="transmembrane region" description="Helical" evidence="1">
    <location>
        <begin position="7"/>
        <end position="24"/>
    </location>
</feature>
<accession>A0A1H2N9S9</accession>
<keyword evidence="1" id="KW-1133">Transmembrane helix</keyword>
<evidence type="ECO:0000313" key="3">
    <source>
        <dbReference type="Proteomes" id="UP000198825"/>
    </source>
</evidence>
<dbReference type="RefSeq" id="WP_091077609.1">
    <property type="nucleotide sequence ID" value="NZ_LT629799.1"/>
</dbReference>
<dbReference type="AlphaFoldDB" id="A0A1H2N9S9"/>
<keyword evidence="1" id="KW-0472">Membrane</keyword>
<keyword evidence="3" id="KW-1185">Reference proteome</keyword>
<proteinExistence type="predicted"/>
<protein>
    <submittedName>
        <fullName evidence="2">Uncharacterized protein</fullName>
    </submittedName>
</protein>
<evidence type="ECO:0000256" key="1">
    <source>
        <dbReference type="SAM" id="Phobius"/>
    </source>
</evidence>
<keyword evidence="1" id="KW-0812">Transmembrane</keyword>
<name>A0A1H2N9S9_9ACTN</name>
<reference evidence="3" key="1">
    <citation type="submission" date="2016-10" db="EMBL/GenBank/DDBJ databases">
        <authorList>
            <person name="Varghese N."/>
            <person name="Submissions S."/>
        </authorList>
    </citation>
    <scope>NUCLEOTIDE SEQUENCE [LARGE SCALE GENOMIC DNA]</scope>
    <source>
        <strain evidence="3">DSM 21743</strain>
    </source>
</reference>
<evidence type="ECO:0000313" key="2">
    <source>
        <dbReference type="EMBL" id="SDV02257.1"/>
    </source>
</evidence>
<organism evidence="2 3">
    <name type="scientific">Microlunatus sagamiharensis</name>
    <dbReference type="NCBI Taxonomy" id="546874"/>
    <lineage>
        <taxon>Bacteria</taxon>
        <taxon>Bacillati</taxon>
        <taxon>Actinomycetota</taxon>
        <taxon>Actinomycetes</taxon>
        <taxon>Propionibacteriales</taxon>
        <taxon>Propionibacteriaceae</taxon>
        <taxon>Microlunatus</taxon>
    </lineage>
</organism>
<dbReference type="Proteomes" id="UP000198825">
    <property type="component" value="Chromosome I"/>
</dbReference>
<gene>
    <name evidence="2" type="ORF">SAMN04488544_3608</name>
</gene>